<dbReference type="Gene3D" id="1.10.8.430">
    <property type="entry name" value="Helical domain of apoptotic protease-activating factors"/>
    <property type="match status" value="1"/>
</dbReference>
<dbReference type="SUPFAM" id="SSF52200">
    <property type="entry name" value="Toll/Interleukin receptor TIR domain"/>
    <property type="match status" value="1"/>
</dbReference>
<dbReference type="Gramene" id="KOM32149">
    <property type="protein sequence ID" value="KOM32149"/>
    <property type="gene ID" value="LR48_Vigan01g170500"/>
</dbReference>
<dbReference type="SUPFAM" id="SSF52540">
    <property type="entry name" value="P-loop containing nucleoside triphosphate hydrolases"/>
    <property type="match status" value="1"/>
</dbReference>
<dbReference type="GO" id="GO:0043531">
    <property type="term" value="F:ADP binding"/>
    <property type="evidence" value="ECO:0007669"/>
    <property type="project" value="InterPro"/>
</dbReference>
<dbReference type="FunFam" id="3.40.50.10140:FF:000007">
    <property type="entry name" value="Disease resistance protein (TIR-NBS-LRR class)"/>
    <property type="match status" value="1"/>
</dbReference>
<dbReference type="SMART" id="SM00255">
    <property type="entry name" value="TIR"/>
    <property type="match status" value="1"/>
</dbReference>
<keyword evidence="2" id="KW-0677">Repeat</keyword>
<dbReference type="InterPro" id="IPR058192">
    <property type="entry name" value="WHD_ROQ1-like"/>
</dbReference>
<keyword evidence="5" id="KW-0472">Membrane</keyword>
<reference evidence="8" key="2">
    <citation type="submission" date="2015-02" db="EMBL/GenBank/DDBJ databases">
        <authorList>
            <person name="Chooi Y.-H."/>
        </authorList>
    </citation>
    <scope>NUCLEOTIDE SEQUENCE</scope>
    <source>
        <tissue evidence="8">Seedling</tissue>
    </source>
</reference>
<evidence type="ECO:0000313" key="9">
    <source>
        <dbReference type="Proteomes" id="UP000053144"/>
    </source>
</evidence>
<keyword evidence="3" id="KW-0611">Plant defense</keyword>
<evidence type="ECO:0000313" key="7">
    <source>
        <dbReference type="EMBL" id="KAG2408861.1"/>
    </source>
</evidence>
<dbReference type="InterPro" id="IPR000157">
    <property type="entry name" value="TIR_dom"/>
</dbReference>
<dbReference type="InterPro" id="IPR036390">
    <property type="entry name" value="WH_DNA-bd_sf"/>
</dbReference>
<gene>
    <name evidence="7" type="ORF">HKW66_Vig0036830</name>
    <name evidence="8" type="ORF">LR48_Vigan01g170500</name>
</gene>
<dbReference type="KEGG" id="var:108337447"/>
<dbReference type="EMBL" id="CM003371">
    <property type="protein sequence ID" value="KOM32149.1"/>
    <property type="molecule type" value="Genomic_DNA"/>
</dbReference>
<sequence length="766" mass="88091">MATSTCCDVSEIRHDVFISFTGIDVRRGLISHLKRELHRKHIDAYVDERLDKGGEISSSLLRAIEGSKILLVVFSKHYASSHWCLEELAKMIECMETNKQIVLPVFFNIDPSHVRHQYGDYGYALAEHEEEFKENMLKVQSWRSALKKAGRLSGFHYPTNYENESDLVDEIVEDISVKLSELYPSESNGLVGIDQNVTQVQSLLRVESNEVLFVGIWGMGGIGKTTIARAIFDKCSLQYDGCCFFNVREELEQHGFSNLRERLIYELLEGEGLHTNKARFFSSALRMLGRKKVMVVLDDVNTSEELRYLVTKPVCFGAGSRVIITSRDQDVLTSGGLDQIHEVKEMKPLDSLKLFCLIAFNESQPKMGYEKLTEEVLKIAPGNPLALKVLGAEFHSRSAINTWNCALSKFKKYPNEKIQSVLRFSYDGLHEVEKKAFLDIAFFFQEDTKAYVIEQLDAWGLHGASGVEVLQRKALITVSNENIIQMHDLIRQMGCEIVRQECITHPGRRTRLRDKEEVYKVLRNKLGSDKVEGMQVDVFRIKDLSLKVGTFKKMPCLRFLKFYLPDDNLFLPPNPDGTLRYEKRHFPLLLSAWCKDLMRVACEIQIKCVDYVYFDGYSHSSLTSTLRNRGREIRSSTSISLTELTGSLGDLECSDMLDQQFKILPDGLLCLRSTYYLKLSKSTGQDSGKPKLHVLFDSLRFYERISVGKLKNSDIEGNRMLFLYFAGFNFLFSPFLLRRPWFHFLFSFRFAFFCTLFLYLSWKMIL</sequence>
<dbReference type="STRING" id="3914.A0A0L9TPQ7"/>
<name>A0A0L9TPQ7_PHAAN</name>
<dbReference type="InterPro" id="IPR035897">
    <property type="entry name" value="Toll_tir_struct_dom_sf"/>
</dbReference>
<reference evidence="9" key="1">
    <citation type="journal article" date="2015" name="Proc. Natl. Acad. Sci. U.S.A.">
        <title>Genome sequencing of adzuki bean (Vigna angularis) provides insight into high starch and low fat accumulation and domestication.</title>
        <authorList>
            <person name="Yang K."/>
            <person name="Tian Z."/>
            <person name="Chen C."/>
            <person name="Luo L."/>
            <person name="Zhao B."/>
            <person name="Wang Z."/>
            <person name="Yu L."/>
            <person name="Li Y."/>
            <person name="Sun Y."/>
            <person name="Li W."/>
            <person name="Chen Y."/>
            <person name="Li Y."/>
            <person name="Zhang Y."/>
            <person name="Ai D."/>
            <person name="Zhao J."/>
            <person name="Shang C."/>
            <person name="Ma Y."/>
            <person name="Wu B."/>
            <person name="Wang M."/>
            <person name="Gao L."/>
            <person name="Sun D."/>
            <person name="Zhang P."/>
            <person name="Guo F."/>
            <person name="Wang W."/>
            <person name="Li Y."/>
            <person name="Wang J."/>
            <person name="Varshney R.K."/>
            <person name="Wang J."/>
            <person name="Ling H.Q."/>
            <person name="Wan P."/>
        </authorList>
    </citation>
    <scope>NUCLEOTIDE SEQUENCE</scope>
    <source>
        <strain evidence="9">cv. Jingnong 6</strain>
    </source>
</reference>
<reference evidence="7 10" key="3">
    <citation type="submission" date="2020-05" db="EMBL/GenBank/DDBJ databases">
        <title>Vigna angularis (adzuki bean) Var. LongXiaoDou No. 4 denovo assembly.</title>
        <authorList>
            <person name="Xiang H."/>
        </authorList>
    </citation>
    <scope>NUCLEOTIDE SEQUENCE [LARGE SCALE GENOMIC DNA]</scope>
    <source>
        <tissue evidence="7">Leaf</tissue>
    </source>
</reference>
<evidence type="ECO:0000313" key="10">
    <source>
        <dbReference type="Proteomes" id="UP000743370"/>
    </source>
</evidence>
<dbReference type="Proteomes" id="UP000053144">
    <property type="component" value="Chromosome 1"/>
</dbReference>
<evidence type="ECO:0000256" key="5">
    <source>
        <dbReference type="SAM" id="Phobius"/>
    </source>
</evidence>
<keyword evidence="1" id="KW-0433">Leucine-rich repeat</keyword>
<dbReference type="AlphaFoldDB" id="A0A0L9TPQ7"/>
<dbReference type="InterPro" id="IPR044974">
    <property type="entry name" value="Disease_R_plants"/>
</dbReference>
<dbReference type="OrthoDB" id="1357022at2759"/>
<dbReference type="OMA" id="FFNVREE"/>
<evidence type="ECO:0000256" key="2">
    <source>
        <dbReference type="ARBA" id="ARBA00022737"/>
    </source>
</evidence>
<accession>A0A0L9TPQ7</accession>
<dbReference type="Pfam" id="PF01582">
    <property type="entry name" value="TIR"/>
    <property type="match status" value="1"/>
</dbReference>
<keyword evidence="4" id="KW-0520">NAD</keyword>
<feature type="domain" description="TIR" evidence="6">
    <location>
        <begin position="12"/>
        <end position="179"/>
    </location>
</feature>
<dbReference type="Gene3D" id="3.40.50.10140">
    <property type="entry name" value="Toll/interleukin-1 receptor homology (TIR) domain"/>
    <property type="match status" value="1"/>
</dbReference>
<evidence type="ECO:0000256" key="4">
    <source>
        <dbReference type="ARBA" id="ARBA00023027"/>
    </source>
</evidence>
<evidence type="ECO:0000313" key="8">
    <source>
        <dbReference type="EMBL" id="KOM32149.1"/>
    </source>
</evidence>
<dbReference type="Proteomes" id="UP000743370">
    <property type="component" value="Unassembled WGS sequence"/>
</dbReference>
<dbReference type="PANTHER" id="PTHR11017:SF479">
    <property type="entry name" value="DISEASE RESISTANCE PROTEIN (TIR-NBS-LRR CLASS) FAMILY"/>
    <property type="match status" value="1"/>
</dbReference>
<dbReference type="InterPro" id="IPR002182">
    <property type="entry name" value="NB-ARC"/>
</dbReference>
<dbReference type="PRINTS" id="PR00364">
    <property type="entry name" value="DISEASERSIST"/>
</dbReference>
<organism evidence="8 9">
    <name type="scientific">Phaseolus angularis</name>
    <name type="common">Azuki bean</name>
    <name type="synonym">Vigna angularis</name>
    <dbReference type="NCBI Taxonomy" id="3914"/>
    <lineage>
        <taxon>Eukaryota</taxon>
        <taxon>Viridiplantae</taxon>
        <taxon>Streptophyta</taxon>
        <taxon>Embryophyta</taxon>
        <taxon>Tracheophyta</taxon>
        <taxon>Spermatophyta</taxon>
        <taxon>Magnoliopsida</taxon>
        <taxon>eudicotyledons</taxon>
        <taxon>Gunneridae</taxon>
        <taxon>Pentapetalae</taxon>
        <taxon>rosids</taxon>
        <taxon>fabids</taxon>
        <taxon>Fabales</taxon>
        <taxon>Fabaceae</taxon>
        <taxon>Papilionoideae</taxon>
        <taxon>50 kb inversion clade</taxon>
        <taxon>NPAAA clade</taxon>
        <taxon>indigoferoid/millettioid clade</taxon>
        <taxon>Phaseoleae</taxon>
        <taxon>Vigna</taxon>
    </lineage>
</organism>
<dbReference type="Pfam" id="PF00931">
    <property type="entry name" value="NB-ARC"/>
    <property type="match status" value="1"/>
</dbReference>
<keyword evidence="5" id="KW-1133">Transmembrane helix</keyword>
<dbReference type="InterPro" id="IPR027417">
    <property type="entry name" value="P-loop_NTPase"/>
</dbReference>
<keyword evidence="5" id="KW-0812">Transmembrane</keyword>
<dbReference type="GO" id="GO:0007165">
    <property type="term" value="P:signal transduction"/>
    <property type="evidence" value="ECO:0007669"/>
    <property type="project" value="InterPro"/>
</dbReference>
<feature type="transmembrane region" description="Helical" evidence="5">
    <location>
        <begin position="744"/>
        <end position="762"/>
    </location>
</feature>
<evidence type="ECO:0000256" key="1">
    <source>
        <dbReference type="ARBA" id="ARBA00022614"/>
    </source>
</evidence>
<protein>
    <submittedName>
        <fullName evidence="7">TMV resistance protein</fullName>
    </submittedName>
</protein>
<dbReference type="SUPFAM" id="SSF46785">
    <property type="entry name" value="Winged helix' DNA-binding domain"/>
    <property type="match status" value="1"/>
</dbReference>
<dbReference type="PROSITE" id="PS50104">
    <property type="entry name" value="TIR"/>
    <property type="match status" value="1"/>
</dbReference>
<dbReference type="PANTHER" id="PTHR11017">
    <property type="entry name" value="LEUCINE-RICH REPEAT-CONTAINING PROTEIN"/>
    <property type="match status" value="1"/>
</dbReference>
<dbReference type="GO" id="GO:0006952">
    <property type="term" value="P:defense response"/>
    <property type="evidence" value="ECO:0007669"/>
    <property type="project" value="UniProtKB-KW"/>
</dbReference>
<evidence type="ECO:0000256" key="3">
    <source>
        <dbReference type="ARBA" id="ARBA00022821"/>
    </source>
</evidence>
<dbReference type="Pfam" id="PF23282">
    <property type="entry name" value="WHD_ROQ1"/>
    <property type="match status" value="1"/>
</dbReference>
<evidence type="ECO:0000259" key="6">
    <source>
        <dbReference type="PROSITE" id="PS50104"/>
    </source>
</evidence>
<dbReference type="EMBL" id="JABFOF010000001">
    <property type="protein sequence ID" value="KAG2408861.1"/>
    <property type="molecule type" value="Genomic_DNA"/>
</dbReference>
<dbReference type="Gene3D" id="3.40.50.300">
    <property type="entry name" value="P-loop containing nucleotide triphosphate hydrolases"/>
    <property type="match status" value="1"/>
</dbReference>
<proteinExistence type="predicted"/>
<dbReference type="InterPro" id="IPR042197">
    <property type="entry name" value="Apaf_helical"/>
</dbReference>